<dbReference type="EMBL" id="LAZR01022748">
    <property type="protein sequence ID" value="KKL80803.1"/>
    <property type="molecule type" value="Genomic_DNA"/>
</dbReference>
<feature type="domain" description="PKD" evidence="1">
    <location>
        <begin position="692"/>
        <end position="740"/>
    </location>
</feature>
<dbReference type="Gene3D" id="2.60.40.740">
    <property type="match status" value="1"/>
</dbReference>
<dbReference type="SMART" id="SM00089">
    <property type="entry name" value="PKD"/>
    <property type="match status" value="1"/>
</dbReference>
<comment type="caution">
    <text evidence="2">The sequence shown here is derived from an EMBL/GenBank/DDBJ whole genome shotgun (WGS) entry which is preliminary data.</text>
</comment>
<dbReference type="Pfam" id="PF18911">
    <property type="entry name" value="PKD_4"/>
    <property type="match status" value="1"/>
</dbReference>
<accession>A0A0F9F3G6</accession>
<feature type="non-terminal residue" evidence="2">
    <location>
        <position position="740"/>
    </location>
</feature>
<name>A0A0F9F3G6_9ZZZZ</name>
<gene>
    <name evidence="2" type="ORF">LCGC14_2001110</name>
</gene>
<evidence type="ECO:0000259" key="1">
    <source>
        <dbReference type="PROSITE" id="PS50093"/>
    </source>
</evidence>
<dbReference type="PANTHER" id="PTHR42754:SF1">
    <property type="entry name" value="LIPOPROTEIN"/>
    <property type="match status" value="1"/>
</dbReference>
<dbReference type="Gene3D" id="2.60.40.10">
    <property type="entry name" value="Immunoglobulins"/>
    <property type="match status" value="1"/>
</dbReference>
<feature type="non-terminal residue" evidence="2">
    <location>
        <position position="1"/>
    </location>
</feature>
<dbReference type="InterPro" id="IPR000601">
    <property type="entry name" value="PKD_dom"/>
</dbReference>
<dbReference type="PANTHER" id="PTHR42754">
    <property type="entry name" value="ENDOGLUCANASE"/>
    <property type="match status" value="1"/>
</dbReference>
<protein>
    <recommendedName>
        <fullName evidence="1">PKD domain-containing protein</fullName>
    </recommendedName>
</protein>
<dbReference type="InterPro" id="IPR022409">
    <property type="entry name" value="PKD/Chitinase_dom"/>
</dbReference>
<evidence type="ECO:0000313" key="2">
    <source>
        <dbReference type="EMBL" id="KKL80803.1"/>
    </source>
</evidence>
<proteinExistence type="predicted"/>
<dbReference type="InterPro" id="IPR013783">
    <property type="entry name" value="Ig-like_fold"/>
</dbReference>
<dbReference type="InterPro" id="IPR055353">
    <property type="entry name" value="DUF7619"/>
</dbReference>
<organism evidence="2">
    <name type="scientific">marine sediment metagenome</name>
    <dbReference type="NCBI Taxonomy" id="412755"/>
    <lineage>
        <taxon>unclassified sequences</taxon>
        <taxon>metagenomes</taxon>
        <taxon>ecological metagenomes</taxon>
    </lineage>
</organism>
<reference evidence="2" key="1">
    <citation type="journal article" date="2015" name="Nature">
        <title>Complex archaea that bridge the gap between prokaryotes and eukaryotes.</title>
        <authorList>
            <person name="Spang A."/>
            <person name="Saw J.H."/>
            <person name="Jorgensen S.L."/>
            <person name="Zaremba-Niedzwiedzka K."/>
            <person name="Martijn J."/>
            <person name="Lind A.E."/>
            <person name="van Eijk R."/>
            <person name="Schleper C."/>
            <person name="Guy L."/>
            <person name="Ettema T.J."/>
        </authorList>
    </citation>
    <scope>NUCLEOTIDE SEQUENCE</scope>
</reference>
<dbReference type="PROSITE" id="PS50093">
    <property type="entry name" value="PKD"/>
    <property type="match status" value="1"/>
</dbReference>
<dbReference type="InterPro" id="IPR035986">
    <property type="entry name" value="PKD_dom_sf"/>
</dbReference>
<sequence>KLIGGSFDDFGSSVQQTADDGYIVAGGQSSDVYLVKTDANGDTMWTKTYGGPNTEFGNWVEPTNDKGYIITGMTRSYGQGMDDIYIIKTDSIGDTLWTRTFGDSTIDFGYSCIQTKDNGFIVGGSLSSSPQIYVVKLDSIGDTIWTRIYGYRGSARFIIEPKNGGYLVVADGSVISPVLHDVLLIRINDNGDTLWTNTYLASMVDYVHHGIQTKDNGFMLIGHTGSFGAGGQDIYAIKTDSSGNLQWTRTYGGINEDYGKYVLESDDGGYVIVGSSENFGAGNFDVVLIKTDSFGYALTNELAGNVYNDNNSNCIKDSLEKGKNNILIRVDPGPWYTLSDTGGNYSILVDTGNYTVTQILPNELWKALCPVTNNYTVNLNSHFNVLDTLDFADTIVRCPIIEVDMSTNRIRTCSENKFYVNYCNSGTDTAFNIILNLQFDSLVNPISASLPWDTIISGTYKFNIGTVLPGECNTFYVIDSISCLANVGDTICINSFITPSLSCIGIDTSLYQTSYNYCRRVVGSWDPNEKIVISPDSKPANYFINKNETIYYQINFQNTGTDTAYSVAIIDTLSSYLEVESVMNLTSSHTNNFRIFGQGILEWSFTGINLPDSNTNYENSQGFVKYKVQIKNASPHLAIINNSASITFDNNLPIKTNLVFNTICKNPISNFNHSDSNLTVNFSDSSDYALNWSWDFGDGDTSSQQEPSHTYASQGTYNVCLTVTNACSGTDSICDSVTVL</sequence>
<dbReference type="SUPFAM" id="SSF49299">
    <property type="entry name" value="PKD domain"/>
    <property type="match status" value="1"/>
</dbReference>
<dbReference type="CDD" id="cd00146">
    <property type="entry name" value="PKD"/>
    <property type="match status" value="1"/>
</dbReference>
<dbReference type="AlphaFoldDB" id="A0A0F9F3G6"/>
<dbReference type="Pfam" id="PF24595">
    <property type="entry name" value="DUF7619"/>
    <property type="match status" value="1"/>
</dbReference>